<evidence type="ECO:0000256" key="7">
    <source>
        <dbReference type="RuleBase" id="RU363032"/>
    </source>
</evidence>
<comment type="subcellular location">
    <subcellularLocation>
        <location evidence="1 7">Cell membrane</location>
        <topology evidence="1 7">Multi-pass membrane protein</topology>
    </subcellularLocation>
</comment>
<keyword evidence="2 7" id="KW-0813">Transport</keyword>
<feature type="domain" description="ABC transmembrane type-1" evidence="8">
    <location>
        <begin position="89"/>
        <end position="306"/>
    </location>
</feature>
<dbReference type="InterPro" id="IPR050809">
    <property type="entry name" value="UgpAE/MalFG_permease"/>
</dbReference>
<feature type="transmembrane region" description="Helical" evidence="7">
    <location>
        <begin position="95"/>
        <end position="113"/>
    </location>
</feature>
<feature type="transmembrane region" description="Helical" evidence="7">
    <location>
        <begin position="31"/>
        <end position="59"/>
    </location>
</feature>
<evidence type="ECO:0000256" key="4">
    <source>
        <dbReference type="ARBA" id="ARBA00022692"/>
    </source>
</evidence>
<feature type="transmembrane region" description="Helical" evidence="7">
    <location>
        <begin position="285"/>
        <end position="306"/>
    </location>
</feature>
<dbReference type="CDD" id="cd06261">
    <property type="entry name" value="TM_PBP2"/>
    <property type="match status" value="1"/>
</dbReference>
<name>A0A1H6AX81_9ACTN</name>
<gene>
    <name evidence="9" type="ORF">SAMN05216223_10637</name>
</gene>
<dbReference type="OrthoDB" id="34224at2"/>
<dbReference type="GO" id="GO:0005886">
    <property type="term" value="C:plasma membrane"/>
    <property type="evidence" value="ECO:0007669"/>
    <property type="project" value="UniProtKB-SubCell"/>
</dbReference>
<feature type="transmembrane region" description="Helical" evidence="7">
    <location>
        <begin position="220"/>
        <end position="242"/>
    </location>
</feature>
<dbReference type="GO" id="GO:0055085">
    <property type="term" value="P:transmembrane transport"/>
    <property type="evidence" value="ECO:0007669"/>
    <property type="project" value="InterPro"/>
</dbReference>
<sequence>MTISIRRASVLAGGEAKAAAPARKAGSRRAVLLFLLPAFVVYTGVYVAPAIASVVLSLFRYSGTGDRPTWIGLRNFREAVHDAAFRSSFENTFKVLFFVGIAVFVASFVLTMTMREMRARGFVRAVLFFPYLVSPVIIAIVWGFMLDPTRGLVNTSLRQAGLGGLTQVWLGPELIFPMMMTGMGWMFTGFFVTILLAGVDRIPPYYYESADLAGATRWQKFRLITLPLSWDVVGIMAVLWVINAMKTFEFIYAFTGVGTPPSATNWTAALYVYYTGFAGSGQPELGRACAMAVIMLVIIGVLVLLIQRLMRRERIEF</sequence>
<dbReference type="Proteomes" id="UP000236754">
    <property type="component" value="Unassembled WGS sequence"/>
</dbReference>
<dbReference type="Pfam" id="PF00528">
    <property type="entry name" value="BPD_transp_1"/>
    <property type="match status" value="1"/>
</dbReference>
<dbReference type="Gene3D" id="1.10.3720.10">
    <property type="entry name" value="MetI-like"/>
    <property type="match status" value="1"/>
</dbReference>
<dbReference type="EMBL" id="FNVU01000006">
    <property type="protein sequence ID" value="SEG53022.1"/>
    <property type="molecule type" value="Genomic_DNA"/>
</dbReference>
<feature type="transmembrane region" description="Helical" evidence="7">
    <location>
        <begin position="125"/>
        <end position="145"/>
    </location>
</feature>
<keyword evidence="4 7" id="KW-0812">Transmembrane</keyword>
<comment type="similarity">
    <text evidence="7">Belongs to the binding-protein-dependent transport system permease family.</text>
</comment>
<dbReference type="PROSITE" id="PS50928">
    <property type="entry name" value="ABC_TM1"/>
    <property type="match status" value="1"/>
</dbReference>
<keyword evidence="3" id="KW-1003">Cell membrane</keyword>
<dbReference type="SUPFAM" id="SSF161098">
    <property type="entry name" value="MetI-like"/>
    <property type="match status" value="1"/>
</dbReference>
<proteinExistence type="inferred from homology"/>
<protein>
    <submittedName>
        <fullName evidence="9">Raffinose/stachyose/melibiose transport system permease protein</fullName>
    </submittedName>
</protein>
<dbReference type="AlphaFoldDB" id="A0A1H6AX81"/>
<evidence type="ECO:0000256" key="2">
    <source>
        <dbReference type="ARBA" id="ARBA00022448"/>
    </source>
</evidence>
<dbReference type="PANTHER" id="PTHR43227:SF11">
    <property type="entry name" value="BLL4140 PROTEIN"/>
    <property type="match status" value="1"/>
</dbReference>
<keyword evidence="10" id="KW-1185">Reference proteome</keyword>
<evidence type="ECO:0000256" key="6">
    <source>
        <dbReference type="ARBA" id="ARBA00023136"/>
    </source>
</evidence>
<reference evidence="9 10" key="1">
    <citation type="submission" date="2016-10" db="EMBL/GenBank/DDBJ databases">
        <authorList>
            <person name="de Groot N.N."/>
        </authorList>
    </citation>
    <scope>NUCLEOTIDE SEQUENCE [LARGE SCALE GENOMIC DNA]</scope>
    <source>
        <strain evidence="9 10">CGMCC 4.2023</strain>
    </source>
</reference>
<dbReference type="PANTHER" id="PTHR43227">
    <property type="entry name" value="BLL4140 PROTEIN"/>
    <property type="match status" value="1"/>
</dbReference>
<organism evidence="9 10">
    <name type="scientific">Actinacidiphila yanglinensis</name>
    <dbReference type="NCBI Taxonomy" id="310779"/>
    <lineage>
        <taxon>Bacteria</taxon>
        <taxon>Bacillati</taxon>
        <taxon>Actinomycetota</taxon>
        <taxon>Actinomycetes</taxon>
        <taxon>Kitasatosporales</taxon>
        <taxon>Streptomycetaceae</taxon>
        <taxon>Actinacidiphila</taxon>
    </lineage>
</organism>
<evidence type="ECO:0000259" key="8">
    <source>
        <dbReference type="PROSITE" id="PS50928"/>
    </source>
</evidence>
<evidence type="ECO:0000256" key="3">
    <source>
        <dbReference type="ARBA" id="ARBA00022475"/>
    </source>
</evidence>
<evidence type="ECO:0000256" key="1">
    <source>
        <dbReference type="ARBA" id="ARBA00004651"/>
    </source>
</evidence>
<feature type="transmembrane region" description="Helical" evidence="7">
    <location>
        <begin position="174"/>
        <end position="199"/>
    </location>
</feature>
<accession>A0A1H6AX81</accession>
<dbReference type="InterPro" id="IPR035906">
    <property type="entry name" value="MetI-like_sf"/>
</dbReference>
<keyword evidence="6 7" id="KW-0472">Membrane</keyword>
<evidence type="ECO:0000313" key="10">
    <source>
        <dbReference type="Proteomes" id="UP000236754"/>
    </source>
</evidence>
<evidence type="ECO:0000256" key="5">
    <source>
        <dbReference type="ARBA" id="ARBA00022989"/>
    </source>
</evidence>
<dbReference type="RefSeq" id="WP_103886344.1">
    <property type="nucleotide sequence ID" value="NZ_FNVU01000006.1"/>
</dbReference>
<dbReference type="InterPro" id="IPR000515">
    <property type="entry name" value="MetI-like"/>
</dbReference>
<evidence type="ECO:0000313" key="9">
    <source>
        <dbReference type="EMBL" id="SEG53022.1"/>
    </source>
</evidence>
<keyword evidence="5 7" id="KW-1133">Transmembrane helix</keyword>